<dbReference type="InterPro" id="IPR037041">
    <property type="entry name" value="Trigger_fac_C_sf"/>
</dbReference>
<dbReference type="Gene3D" id="3.30.70.1050">
    <property type="entry name" value="Trigger factor ribosome-binding domain"/>
    <property type="match status" value="1"/>
</dbReference>
<dbReference type="InterPro" id="IPR008881">
    <property type="entry name" value="Trigger_fac_ribosome-bd_bac"/>
</dbReference>
<proteinExistence type="inferred from homology"/>
<evidence type="ECO:0000256" key="6">
    <source>
        <dbReference type="ARBA" id="ARBA00023235"/>
    </source>
</evidence>
<keyword evidence="5" id="KW-0143">Chaperone</keyword>
<evidence type="ECO:0000256" key="4">
    <source>
        <dbReference type="ARBA" id="ARBA00023110"/>
    </source>
</evidence>
<dbReference type="Pfam" id="PF00254">
    <property type="entry name" value="FKBP_C"/>
    <property type="match status" value="1"/>
</dbReference>
<dbReference type="PANTHER" id="PTHR30560:SF3">
    <property type="entry name" value="TRIGGER FACTOR-LIKE PROTEIN TIG, CHLOROPLASTIC"/>
    <property type="match status" value="1"/>
</dbReference>
<gene>
    <name evidence="8" type="ORF">UFOPK2593_00427</name>
</gene>
<dbReference type="InterPro" id="IPR001179">
    <property type="entry name" value="PPIase_FKBP_dom"/>
</dbReference>
<dbReference type="Gene3D" id="3.10.50.40">
    <property type="match status" value="1"/>
</dbReference>
<dbReference type="InterPro" id="IPR046357">
    <property type="entry name" value="PPIase_dom_sf"/>
</dbReference>
<evidence type="ECO:0000256" key="2">
    <source>
        <dbReference type="ARBA" id="ARBA00005464"/>
    </source>
</evidence>
<feature type="domain" description="PPIase FKBP-type" evidence="7">
    <location>
        <begin position="162"/>
        <end position="210"/>
    </location>
</feature>
<dbReference type="SUPFAM" id="SSF102735">
    <property type="entry name" value="Trigger factor ribosome-binding domain"/>
    <property type="match status" value="1"/>
</dbReference>
<protein>
    <recommendedName>
        <fullName evidence="3">peptidylprolyl isomerase</fullName>
        <ecNumber evidence="3">5.2.1.8</ecNumber>
    </recommendedName>
</protein>
<comment type="catalytic activity">
    <reaction evidence="1">
        <text>[protein]-peptidylproline (omega=180) = [protein]-peptidylproline (omega=0)</text>
        <dbReference type="Rhea" id="RHEA:16237"/>
        <dbReference type="Rhea" id="RHEA-COMP:10747"/>
        <dbReference type="Rhea" id="RHEA-COMP:10748"/>
        <dbReference type="ChEBI" id="CHEBI:83833"/>
        <dbReference type="ChEBI" id="CHEBI:83834"/>
        <dbReference type="EC" id="5.2.1.8"/>
    </reaction>
</comment>
<dbReference type="Pfam" id="PF05698">
    <property type="entry name" value="Trigger_C"/>
    <property type="match status" value="1"/>
</dbReference>
<reference evidence="8" key="1">
    <citation type="submission" date="2020-05" db="EMBL/GenBank/DDBJ databases">
        <authorList>
            <person name="Chiriac C."/>
            <person name="Salcher M."/>
            <person name="Ghai R."/>
            <person name="Kavagutti S V."/>
        </authorList>
    </citation>
    <scope>NUCLEOTIDE SEQUENCE</scope>
</reference>
<organism evidence="8">
    <name type="scientific">freshwater metagenome</name>
    <dbReference type="NCBI Taxonomy" id="449393"/>
    <lineage>
        <taxon>unclassified sequences</taxon>
        <taxon>metagenomes</taxon>
        <taxon>ecological metagenomes</taxon>
    </lineage>
</organism>
<dbReference type="SUPFAM" id="SSF54534">
    <property type="entry name" value="FKBP-like"/>
    <property type="match status" value="1"/>
</dbReference>
<name>A0A6J6PMK3_9ZZZZ</name>
<dbReference type="HAMAP" id="MF_00303">
    <property type="entry name" value="Trigger_factor_Tig"/>
    <property type="match status" value="1"/>
</dbReference>
<dbReference type="NCBIfam" id="TIGR00115">
    <property type="entry name" value="tig"/>
    <property type="match status" value="1"/>
</dbReference>
<dbReference type="SUPFAM" id="SSF109998">
    <property type="entry name" value="Triger factor/SurA peptide-binding domain-like"/>
    <property type="match status" value="1"/>
</dbReference>
<dbReference type="GO" id="GO:0015031">
    <property type="term" value="P:protein transport"/>
    <property type="evidence" value="ECO:0007669"/>
    <property type="project" value="InterPro"/>
</dbReference>
<dbReference type="GO" id="GO:0051083">
    <property type="term" value="P:'de novo' cotranslational protein folding"/>
    <property type="evidence" value="ECO:0007669"/>
    <property type="project" value="TreeGrafter"/>
</dbReference>
<dbReference type="Pfam" id="PF05697">
    <property type="entry name" value="Trigger_N"/>
    <property type="match status" value="1"/>
</dbReference>
<dbReference type="EC" id="5.2.1.8" evidence="3"/>
<keyword evidence="6" id="KW-0413">Isomerase</keyword>
<evidence type="ECO:0000256" key="1">
    <source>
        <dbReference type="ARBA" id="ARBA00000971"/>
    </source>
</evidence>
<dbReference type="GO" id="GO:0043022">
    <property type="term" value="F:ribosome binding"/>
    <property type="evidence" value="ECO:0007669"/>
    <property type="project" value="TreeGrafter"/>
</dbReference>
<keyword evidence="4" id="KW-0697">Rotamase</keyword>
<dbReference type="PROSITE" id="PS50059">
    <property type="entry name" value="FKBP_PPIASE"/>
    <property type="match status" value="1"/>
</dbReference>
<accession>A0A6J6PMK3</accession>
<dbReference type="GO" id="GO:0003755">
    <property type="term" value="F:peptidyl-prolyl cis-trans isomerase activity"/>
    <property type="evidence" value="ECO:0007669"/>
    <property type="project" value="UniProtKB-KW"/>
</dbReference>
<dbReference type="InterPro" id="IPR027304">
    <property type="entry name" value="Trigger_fact/SurA_dom_sf"/>
</dbReference>
<dbReference type="InterPro" id="IPR036611">
    <property type="entry name" value="Trigger_fac_ribosome-bd_sf"/>
</dbReference>
<dbReference type="PANTHER" id="PTHR30560">
    <property type="entry name" value="TRIGGER FACTOR CHAPERONE AND PEPTIDYL-PROLYL CIS/TRANS ISOMERASE"/>
    <property type="match status" value="1"/>
</dbReference>
<evidence type="ECO:0000256" key="5">
    <source>
        <dbReference type="ARBA" id="ARBA00023186"/>
    </source>
</evidence>
<evidence type="ECO:0000256" key="3">
    <source>
        <dbReference type="ARBA" id="ARBA00013194"/>
    </source>
</evidence>
<dbReference type="GO" id="GO:0043335">
    <property type="term" value="P:protein unfolding"/>
    <property type="evidence" value="ECO:0007669"/>
    <property type="project" value="TreeGrafter"/>
</dbReference>
<dbReference type="PIRSF" id="PIRSF003095">
    <property type="entry name" value="Trigger_factor"/>
    <property type="match status" value="1"/>
</dbReference>
<dbReference type="EMBL" id="CAEZXW010000016">
    <property type="protein sequence ID" value="CAB4697434.1"/>
    <property type="molecule type" value="Genomic_DNA"/>
</dbReference>
<evidence type="ECO:0000313" key="8">
    <source>
        <dbReference type="EMBL" id="CAB4697434.1"/>
    </source>
</evidence>
<dbReference type="AlphaFoldDB" id="A0A6J6PMK3"/>
<comment type="similarity">
    <text evidence="2">Belongs to the FKBP-type PPIase family. Tig subfamily.</text>
</comment>
<evidence type="ECO:0000259" key="7">
    <source>
        <dbReference type="PROSITE" id="PS50059"/>
    </source>
</evidence>
<dbReference type="Gene3D" id="1.10.3120.10">
    <property type="entry name" value="Trigger factor, C-terminal domain"/>
    <property type="match status" value="1"/>
</dbReference>
<dbReference type="GO" id="GO:0044183">
    <property type="term" value="F:protein folding chaperone"/>
    <property type="evidence" value="ECO:0007669"/>
    <property type="project" value="TreeGrafter"/>
</dbReference>
<dbReference type="InterPro" id="IPR008880">
    <property type="entry name" value="Trigger_fac_C"/>
</dbReference>
<dbReference type="InterPro" id="IPR005215">
    <property type="entry name" value="Trig_fac"/>
</dbReference>
<sequence length="426" mass="46972">MKSDVTTLSPTRVRLDIEVPFAELDSHIAEAYKAISKQVNIPGFRKGKVPNTLIDQRFGRAYVLEEAINKSIPVFYAQAARENEVRVVGRPEVDLTELNEGNFIKFTVEVDIRPEIVLPDFAKLEVTVDDAIATDTEIDEQVDGLRARFGTLTALDRAVQDGDFLSIDLVASIDGVEVEDGIARNISYEAGTNRMIDGLDDAIRGMSAGETKSFATTLLGAHEGQTSEVAVTVHSVKERILPELNDEFAALASEFDTLVELRADVVERMKRLKAMEQGAQARDRLLEQLLETMDIPLPEGLVEEEIHSHLEGEGRLEDAEHRAEVNTEVRQSLKSSFLLDAIASAEKVEVTDAELSEYLMRSAMRYGMSPDEFTQQLVQSGNLTAVFSEVARAKAMATILERVKVKDASGKVVDLAALRPTPALED</sequence>